<dbReference type="GO" id="GO:0016787">
    <property type="term" value="F:hydrolase activity"/>
    <property type="evidence" value="ECO:0007669"/>
    <property type="project" value="UniProtKB-KW"/>
</dbReference>
<evidence type="ECO:0000256" key="2">
    <source>
        <dbReference type="ARBA" id="ARBA00022801"/>
    </source>
</evidence>
<keyword evidence="2 4" id="KW-0378">Hydrolase</keyword>
<protein>
    <submittedName>
        <fullName evidence="4">HAD family hydrolase</fullName>
        <ecNumber evidence="4">3.1.3.-</ecNumber>
    </submittedName>
</protein>
<dbReference type="PANTHER" id="PTHR43344:SF13">
    <property type="entry name" value="PHOSPHATASE RV3661-RELATED"/>
    <property type="match status" value="1"/>
</dbReference>
<keyword evidence="3" id="KW-0460">Magnesium</keyword>
<dbReference type="RefSeq" id="WP_040002111.1">
    <property type="nucleotide sequence ID" value="NZ_CP161827.1"/>
</dbReference>
<keyword evidence="1" id="KW-0479">Metal-binding</keyword>
<reference evidence="4 5" key="1">
    <citation type="submission" date="2024-03" db="EMBL/GenBank/DDBJ databases">
        <title>Analysis of soft rot Pectobacteriaceae population diversity in US potato growing regions between 2016 and 2022.</title>
        <authorList>
            <person name="Ma X."/>
            <person name="Zhang X."/>
            <person name="Stodghill P."/>
            <person name="Rioux R."/>
            <person name="Babler B."/>
            <person name="Shrestha S."/>
            <person name="Babler B."/>
            <person name="Rivedal H."/>
            <person name="Frost K."/>
            <person name="Hao J."/>
            <person name="Secor G."/>
            <person name="Swingle B."/>
        </authorList>
    </citation>
    <scope>NUCLEOTIDE SEQUENCE [LARGE SCALE GENOMIC DNA]</scope>
    <source>
        <strain evidence="4 5">SR64</strain>
    </source>
</reference>
<evidence type="ECO:0000313" key="5">
    <source>
        <dbReference type="Proteomes" id="UP001359469"/>
    </source>
</evidence>
<dbReference type="InterPro" id="IPR050582">
    <property type="entry name" value="HAD-like_SerB"/>
</dbReference>
<sequence>MDLALFDLDETLICADSTGLWLRWLEAEGFAGKELLQREQHLMQSYYQGTLAIEDYMYLSLSPLIGLEAETVSTWIERFIQRDILPRLYPQAREHMDWHRQRGDTLVVISASGEHLVQPIARHLGADHALAIGVTLKDGRFTGDIHGVPTYQHGKVTCIREWLAHRDGEPFGRLYGYSDSLNDRAMLEFVDQAYVVNPSPELAALAQEKDWRICRWQC</sequence>
<name>A0ABU8JJ21_DICCH</name>
<gene>
    <name evidence="4" type="ORF">WCU84_03665</name>
</gene>
<dbReference type="CDD" id="cd02612">
    <property type="entry name" value="HAD_PGPPase"/>
    <property type="match status" value="1"/>
</dbReference>
<evidence type="ECO:0000313" key="4">
    <source>
        <dbReference type="EMBL" id="MEI7062776.1"/>
    </source>
</evidence>
<accession>A0ABU8JJ21</accession>
<dbReference type="EC" id="3.1.3.-" evidence="4"/>
<dbReference type="Proteomes" id="UP001359469">
    <property type="component" value="Unassembled WGS sequence"/>
</dbReference>
<dbReference type="NCBIfam" id="TIGR01488">
    <property type="entry name" value="HAD-SF-IB"/>
    <property type="match status" value="1"/>
</dbReference>
<keyword evidence="5" id="KW-1185">Reference proteome</keyword>
<dbReference type="EMBL" id="JBBBOO010000002">
    <property type="protein sequence ID" value="MEI7062776.1"/>
    <property type="molecule type" value="Genomic_DNA"/>
</dbReference>
<comment type="caution">
    <text evidence="4">The sequence shown here is derived from an EMBL/GenBank/DDBJ whole genome shotgun (WGS) entry which is preliminary data.</text>
</comment>
<dbReference type="PANTHER" id="PTHR43344">
    <property type="entry name" value="PHOSPHOSERINE PHOSPHATASE"/>
    <property type="match status" value="1"/>
</dbReference>
<organism evidence="4 5">
    <name type="scientific">Dickeya chrysanthemi</name>
    <name type="common">Pectobacterium chrysanthemi</name>
    <name type="synonym">Erwinia chrysanthemi</name>
    <dbReference type="NCBI Taxonomy" id="556"/>
    <lineage>
        <taxon>Bacteria</taxon>
        <taxon>Pseudomonadati</taxon>
        <taxon>Pseudomonadota</taxon>
        <taxon>Gammaproteobacteria</taxon>
        <taxon>Enterobacterales</taxon>
        <taxon>Pectobacteriaceae</taxon>
        <taxon>Dickeya</taxon>
    </lineage>
</organism>
<evidence type="ECO:0000256" key="3">
    <source>
        <dbReference type="ARBA" id="ARBA00022842"/>
    </source>
</evidence>
<dbReference type="Gene3D" id="1.20.1440.100">
    <property type="entry name" value="SG protein - dephosphorylation function"/>
    <property type="match status" value="1"/>
</dbReference>
<evidence type="ECO:0000256" key="1">
    <source>
        <dbReference type="ARBA" id="ARBA00022723"/>
    </source>
</evidence>
<dbReference type="NCBIfam" id="TIGR01490">
    <property type="entry name" value="HAD-SF-IB-hyp1"/>
    <property type="match status" value="1"/>
</dbReference>
<dbReference type="InterPro" id="IPR036412">
    <property type="entry name" value="HAD-like_sf"/>
</dbReference>
<dbReference type="InterPro" id="IPR006385">
    <property type="entry name" value="HAD_hydro_SerB1"/>
</dbReference>
<dbReference type="SUPFAM" id="SSF56784">
    <property type="entry name" value="HAD-like"/>
    <property type="match status" value="1"/>
</dbReference>
<dbReference type="InterPro" id="IPR023214">
    <property type="entry name" value="HAD_sf"/>
</dbReference>
<dbReference type="Pfam" id="PF12710">
    <property type="entry name" value="HAD"/>
    <property type="match status" value="1"/>
</dbReference>
<dbReference type="Gene3D" id="3.40.50.1000">
    <property type="entry name" value="HAD superfamily/HAD-like"/>
    <property type="match status" value="1"/>
</dbReference>
<proteinExistence type="predicted"/>